<proteinExistence type="predicted"/>
<reference evidence="1 2" key="1">
    <citation type="journal article" date="2017" name="Antonie Van Leeuwenhoek">
        <title>Rhizobium rhizosphaerae sp. nov., a novel species isolated from rice rhizosphere.</title>
        <authorList>
            <person name="Zhao J.J."/>
            <person name="Zhang J."/>
            <person name="Zhang R.J."/>
            <person name="Zhang C.W."/>
            <person name="Yin H.Q."/>
            <person name="Zhang X.X."/>
        </authorList>
    </citation>
    <scope>NUCLEOTIDE SEQUENCE [LARGE SCALE GENOMIC DNA]</scope>
    <source>
        <strain evidence="1 2">BSs20135</strain>
    </source>
</reference>
<dbReference type="Proteomes" id="UP000006327">
    <property type="component" value="Unassembled WGS sequence"/>
</dbReference>
<sequence>MGRAKHQMEFGSIAFDASYNLLPTPPIDMASKASIFKKLVSLRIFR</sequence>
<accession>K6YB81</accession>
<protein>
    <submittedName>
        <fullName evidence="1">Uncharacterized protein</fullName>
    </submittedName>
</protein>
<dbReference type="STRING" id="493475.GARC_4269"/>
<evidence type="ECO:0000313" key="2">
    <source>
        <dbReference type="Proteomes" id="UP000006327"/>
    </source>
</evidence>
<organism evidence="1 2">
    <name type="scientific">Paraglaciecola arctica BSs20135</name>
    <dbReference type="NCBI Taxonomy" id="493475"/>
    <lineage>
        <taxon>Bacteria</taxon>
        <taxon>Pseudomonadati</taxon>
        <taxon>Pseudomonadota</taxon>
        <taxon>Gammaproteobacteria</taxon>
        <taxon>Alteromonadales</taxon>
        <taxon>Alteromonadaceae</taxon>
        <taxon>Paraglaciecola</taxon>
    </lineage>
</organism>
<dbReference type="AlphaFoldDB" id="K6YB81"/>
<name>K6YB81_9ALTE</name>
<gene>
    <name evidence="1" type="ORF">GARC_4269</name>
</gene>
<dbReference type="EMBL" id="BAEO01000062">
    <property type="protein sequence ID" value="GAC21211.1"/>
    <property type="molecule type" value="Genomic_DNA"/>
</dbReference>
<evidence type="ECO:0000313" key="1">
    <source>
        <dbReference type="EMBL" id="GAC21211.1"/>
    </source>
</evidence>
<comment type="caution">
    <text evidence="1">The sequence shown here is derived from an EMBL/GenBank/DDBJ whole genome shotgun (WGS) entry which is preliminary data.</text>
</comment>
<keyword evidence="2" id="KW-1185">Reference proteome</keyword>